<dbReference type="KEGG" id="apre:CNX65_29140"/>
<evidence type="ECO:0000256" key="1">
    <source>
        <dbReference type="SAM" id="MobiDB-lite"/>
    </source>
</evidence>
<sequence length="492" mass="51520">MPVDWKRPGGARFDLAVARRAATDPAAREGVLLVVLGGPGGSGVDFALVAHRYSSPEVVRRFDVVGVDPRGVARSHAVVCSAAKLAQAPSPKPANQAEFTALARHNREPAADCRARTGPLHDHVDARSVVVDVDALRRSLGERRISHFALSCSTLYGQLHAEAHGDRVRAVVLDSVMDHSLDVGRFAETEAAAAEDSFAEFASWCGRAPECALHGRDVAALWHDLLARAERGELTDPDRPGTALTADAVRESALVDGFSPPDWHGLATRLAALAAAPAPAAPAPAAPAPAVPTPAAPAPTAPTTPAPALPTLTPVPLANLAPPAPDHTRSTPADVVPHPFPAVFCRDWSVPIRDHREFAALTARAARAAPTTGGSPLNTQVLAACVGRADDVVVPQRDLDLSNSPKVLLLNARHDPSTAHALAANVHRRNRASTALLTCEGWGHGVYDRTACTRSTTDAHLLHLTAPARPASCPAVDPPAPSRTVTTAPARR</sequence>
<evidence type="ECO:0000259" key="3">
    <source>
        <dbReference type="Pfam" id="PF08386"/>
    </source>
</evidence>
<dbReference type="Pfam" id="PF08386">
    <property type="entry name" value="Abhydrolase_4"/>
    <property type="match status" value="1"/>
</dbReference>
<organism evidence="4 5">
    <name type="scientific">Actinosynnema pretiosum</name>
    <dbReference type="NCBI Taxonomy" id="42197"/>
    <lineage>
        <taxon>Bacteria</taxon>
        <taxon>Bacillati</taxon>
        <taxon>Actinomycetota</taxon>
        <taxon>Actinomycetes</taxon>
        <taxon>Pseudonocardiales</taxon>
        <taxon>Pseudonocardiaceae</taxon>
        <taxon>Actinosynnema</taxon>
    </lineage>
</organism>
<evidence type="ECO:0000313" key="5">
    <source>
        <dbReference type="Proteomes" id="UP000218505"/>
    </source>
</evidence>
<dbReference type="InterPro" id="IPR013595">
    <property type="entry name" value="Pept_S33_TAP-like_C"/>
</dbReference>
<feature type="compositionally biased region" description="Pro residues" evidence="1">
    <location>
        <begin position="280"/>
        <end position="308"/>
    </location>
</feature>
<dbReference type="EMBL" id="CP023445">
    <property type="protein sequence ID" value="ATE56849.1"/>
    <property type="molecule type" value="Genomic_DNA"/>
</dbReference>
<dbReference type="InterPro" id="IPR000073">
    <property type="entry name" value="AB_hydrolase_1"/>
</dbReference>
<feature type="compositionally biased region" description="Low complexity" evidence="1">
    <location>
        <begin position="309"/>
        <end position="321"/>
    </location>
</feature>
<keyword evidence="5" id="KW-1185">Reference proteome</keyword>
<feature type="domain" description="AB hydrolase-1" evidence="2">
    <location>
        <begin position="31"/>
        <end position="228"/>
    </location>
</feature>
<dbReference type="RefSeq" id="WP_096496601.1">
    <property type="nucleotide sequence ID" value="NZ_CP023445.1"/>
</dbReference>
<dbReference type="Gene3D" id="3.40.50.1820">
    <property type="entry name" value="alpha/beta hydrolase"/>
    <property type="match status" value="1"/>
</dbReference>
<dbReference type="InterPro" id="IPR029058">
    <property type="entry name" value="AB_hydrolase_fold"/>
</dbReference>
<feature type="region of interest" description="Disordered" evidence="1">
    <location>
        <begin position="280"/>
        <end position="336"/>
    </location>
</feature>
<feature type="compositionally biased region" description="Polar residues" evidence="1">
    <location>
        <begin position="483"/>
        <end position="492"/>
    </location>
</feature>
<gene>
    <name evidence="4" type="ORF">CNX65_29140</name>
</gene>
<proteinExistence type="predicted"/>
<evidence type="ECO:0000313" key="4">
    <source>
        <dbReference type="EMBL" id="ATE56849.1"/>
    </source>
</evidence>
<dbReference type="AlphaFoldDB" id="A0A290ZD00"/>
<dbReference type="SUPFAM" id="SSF53474">
    <property type="entry name" value="alpha/beta-Hydrolases"/>
    <property type="match status" value="1"/>
</dbReference>
<dbReference type="GO" id="GO:0003824">
    <property type="term" value="F:catalytic activity"/>
    <property type="evidence" value="ECO:0007669"/>
    <property type="project" value="UniProtKB-ARBA"/>
</dbReference>
<evidence type="ECO:0000259" key="2">
    <source>
        <dbReference type="Pfam" id="PF00561"/>
    </source>
</evidence>
<feature type="region of interest" description="Disordered" evidence="1">
    <location>
        <begin position="471"/>
        <end position="492"/>
    </location>
</feature>
<reference evidence="4" key="1">
    <citation type="submission" date="2017-09" db="EMBL/GenBank/DDBJ databases">
        <title>Complete Genome Sequence of ansamitocin-producing Bacterium Actinosynnema pretiosum X47.</title>
        <authorList>
            <person name="Cao G."/>
            <person name="Zong G."/>
            <person name="Zhong C."/>
            <person name="Fu J."/>
        </authorList>
    </citation>
    <scope>NUCLEOTIDE SEQUENCE [LARGE SCALE GENOMIC DNA]</scope>
    <source>
        <strain evidence="4">X47</strain>
    </source>
</reference>
<accession>A0A290ZD00</accession>
<dbReference type="Proteomes" id="UP000218505">
    <property type="component" value="Chromosome"/>
</dbReference>
<dbReference type="Pfam" id="PF00561">
    <property type="entry name" value="Abhydrolase_1"/>
    <property type="match status" value="1"/>
</dbReference>
<protein>
    <submittedName>
        <fullName evidence="4">Transporter</fullName>
    </submittedName>
</protein>
<name>A0A290ZD00_9PSEU</name>
<feature type="domain" description="Peptidase S33 tripeptidyl aminopeptidase-like C-terminal" evidence="3">
    <location>
        <begin position="381"/>
        <end position="473"/>
    </location>
</feature>